<comment type="caution">
    <text evidence="2">The sequence shown here is derived from an EMBL/GenBank/DDBJ whole genome shotgun (WGS) entry which is preliminary data.</text>
</comment>
<protein>
    <submittedName>
        <fullName evidence="2">RNA-directed DNA polymerase, eukaryota, reverse transcriptase zinc-binding domain protein</fullName>
    </submittedName>
</protein>
<feature type="region of interest" description="Disordered" evidence="1">
    <location>
        <begin position="62"/>
        <end position="93"/>
    </location>
</feature>
<dbReference type="GO" id="GO:0003964">
    <property type="term" value="F:RNA-directed DNA polymerase activity"/>
    <property type="evidence" value="ECO:0007669"/>
    <property type="project" value="UniProtKB-KW"/>
</dbReference>
<feature type="non-terminal residue" evidence="2">
    <location>
        <position position="1"/>
    </location>
</feature>
<gene>
    <name evidence="2" type="ORF">Tci_702011</name>
</gene>
<proteinExistence type="predicted"/>
<keyword evidence="2" id="KW-0695">RNA-directed DNA polymerase</keyword>
<dbReference type="InterPro" id="IPR036691">
    <property type="entry name" value="Endo/exonu/phosph_ase_sf"/>
</dbReference>
<keyword evidence="2" id="KW-0548">Nucleotidyltransferase</keyword>
<dbReference type="PANTHER" id="PTHR33710">
    <property type="entry name" value="BNAC02G09200D PROTEIN"/>
    <property type="match status" value="1"/>
</dbReference>
<sequence>WSVENSSNADGGKVEAEEEELMGELFCNDDNETPPNMKENLDAQPSNSDPFKLEHLIAKNGNYKSNKQGSSTPKFPLGFTQSDDGDKQNDFSDVNIPEHLVHHESKSIQSSQVKDDEVPRKYVGQYQLLSYPPLVESWIHRHISLELHRLLLARTGWISIHGVPNVQLNSNWDGHAIVMGDFNEVRKAAERSGSIFNERHAEIFNSFITNMNLFDVPLGGFRFTWIDKWASKMSKLDSFLATEGFHDTFPNITGIILKKECEGFHDLVVDTWKSYDSGDSKGMISFKKKLQNLKQVIRSWSSSKKLSDNQIKKEHQDWLSLIDAKVDQGSASSDDLTLCISSLKILGDIERKKASDLAQKAKVKWALEGDENTSFFHGSLKKKRRESAIKGILKNGVWIDDPGEVKHEFYTHFCNRFSCTCASRPIIKDVDFKQISVEQQEFLE</sequence>
<keyword evidence="2" id="KW-0808">Transferase</keyword>
<feature type="compositionally biased region" description="Polar residues" evidence="1">
    <location>
        <begin position="62"/>
        <end position="73"/>
    </location>
</feature>
<dbReference type="SUPFAM" id="SSF56219">
    <property type="entry name" value="DNase I-like"/>
    <property type="match status" value="1"/>
</dbReference>
<evidence type="ECO:0000313" key="2">
    <source>
        <dbReference type="EMBL" id="GFB30040.1"/>
    </source>
</evidence>
<dbReference type="Gene3D" id="3.60.10.10">
    <property type="entry name" value="Endonuclease/exonuclease/phosphatase"/>
    <property type="match status" value="1"/>
</dbReference>
<dbReference type="AlphaFoldDB" id="A0A699LEC3"/>
<reference evidence="2" key="1">
    <citation type="journal article" date="2019" name="Sci. Rep.">
        <title>Draft genome of Tanacetum cinerariifolium, the natural source of mosquito coil.</title>
        <authorList>
            <person name="Yamashiro T."/>
            <person name="Shiraishi A."/>
            <person name="Satake H."/>
            <person name="Nakayama K."/>
        </authorList>
    </citation>
    <scope>NUCLEOTIDE SEQUENCE</scope>
</reference>
<name>A0A699LEC3_TANCI</name>
<accession>A0A699LEC3</accession>
<feature type="compositionally biased region" description="Acidic residues" evidence="1">
    <location>
        <begin position="16"/>
        <end position="32"/>
    </location>
</feature>
<dbReference type="PANTHER" id="PTHR33710:SF64">
    <property type="entry name" value="ENDONUCLEASE_EXONUCLEASE_PHOSPHATASE DOMAIN-CONTAINING PROTEIN"/>
    <property type="match status" value="1"/>
</dbReference>
<organism evidence="2">
    <name type="scientific">Tanacetum cinerariifolium</name>
    <name type="common">Dalmatian daisy</name>
    <name type="synonym">Chrysanthemum cinerariifolium</name>
    <dbReference type="NCBI Taxonomy" id="118510"/>
    <lineage>
        <taxon>Eukaryota</taxon>
        <taxon>Viridiplantae</taxon>
        <taxon>Streptophyta</taxon>
        <taxon>Embryophyta</taxon>
        <taxon>Tracheophyta</taxon>
        <taxon>Spermatophyta</taxon>
        <taxon>Magnoliopsida</taxon>
        <taxon>eudicotyledons</taxon>
        <taxon>Gunneridae</taxon>
        <taxon>Pentapetalae</taxon>
        <taxon>asterids</taxon>
        <taxon>campanulids</taxon>
        <taxon>Asterales</taxon>
        <taxon>Asteraceae</taxon>
        <taxon>Asteroideae</taxon>
        <taxon>Anthemideae</taxon>
        <taxon>Anthemidinae</taxon>
        <taxon>Tanacetum</taxon>
    </lineage>
</organism>
<dbReference type="EMBL" id="BKCJ010596623">
    <property type="protein sequence ID" value="GFB30040.1"/>
    <property type="molecule type" value="Genomic_DNA"/>
</dbReference>
<evidence type="ECO:0000256" key="1">
    <source>
        <dbReference type="SAM" id="MobiDB-lite"/>
    </source>
</evidence>
<feature type="region of interest" description="Disordered" evidence="1">
    <location>
        <begin position="1"/>
        <end position="49"/>
    </location>
</feature>